<evidence type="ECO:0000313" key="2">
    <source>
        <dbReference type="EMBL" id="MEJ8566467.1"/>
    </source>
</evidence>
<dbReference type="AlphaFoldDB" id="A0AAW9R9P8"/>
<dbReference type="Proteomes" id="UP001359886">
    <property type="component" value="Unassembled WGS sequence"/>
</dbReference>
<name>A0AAW9R9P8_9GAMM</name>
<feature type="compositionally biased region" description="Basic and acidic residues" evidence="1">
    <location>
        <begin position="78"/>
        <end position="89"/>
    </location>
</feature>
<comment type="caution">
    <text evidence="2">The sequence shown here is derived from an EMBL/GenBank/DDBJ whole genome shotgun (WGS) entry which is preliminary data.</text>
</comment>
<organism evidence="2 3">
    <name type="scientific">Elongatibacter sediminis</name>
    <dbReference type="NCBI Taxonomy" id="3119006"/>
    <lineage>
        <taxon>Bacteria</taxon>
        <taxon>Pseudomonadati</taxon>
        <taxon>Pseudomonadota</taxon>
        <taxon>Gammaproteobacteria</taxon>
        <taxon>Chromatiales</taxon>
        <taxon>Wenzhouxiangellaceae</taxon>
        <taxon>Elongatibacter</taxon>
    </lineage>
</organism>
<dbReference type="RefSeq" id="WP_354693785.1">
    <property type="nucleotide sequence ID" value="NZ_JAZHOG010000001.1"/>
</dbReference>
<accession>A0AAW9R9P8</accession>
<feature type="region of interest" description="Disordered" evidence="1">
    <location>
        <begin position="78"/>
        <end position="100"/>
    </location>
</feature>
<evidence type="ECO:0000313" key="3">
    <source>
        <dbReference type="Proteomes" id="UP001359886"/>
    </source>
</evidence>
<sequence>MASFIEFRSQAGILQQNVSGPGRKVPSDQSIGLVLPGQIVSENHRDIGLLSKQCQSNICSLPGDIEQHRCYSFRSLDSRSRKTEGESQHDPSPTAATAKAFFRKHTRDVIA</sequence>
<reference evidence="2 3" key="1">
    <citation type="submission" date="2024-02" db="EMBL/GenBank/DDBJ databases">
        <title>A novel Wenzhouxiangellaceae bacterium, isolated from coastal sediments.</title>
        <authorList>
            <person name="Du Z.-J."/>
            <person name="Ye Y.-Q."/>
            <person name="Zhang X.-Y."/>
        </authorList>
    </citation>
    <scope>NUCLEOTIDE SEQUENCE [LARGE SCALE GENOMIC DNA]</scope>
    <source>
        <strain evidence="2 3">CH-27</strain>
    </source>
</reference>
<proteinExistence type="predicted"/>
<gene>
    <name evidence="2" type="ORF">V3330_02410</name>
</gene>
<evidence type="ECO:0000256" key="1">
    <source>
        <dbReference type="SAM" id="MobiDB-lite"/>
    </source>
</evidence>
<dbReference type="EMBL" id="JAZHOG010000001">
    <property type="protein sequence ID" value="MEJ8566467.1"/>
    <property type="molecule type" value="Genomic_DNA"/>
</dbReference>
<keyword evidence="3" id="KW-1185">Reference proteome</keyword>
<protein>
    <submittedName>
        <fullName evidence="2">Uncharacterized protein</fullName>
    </submittedName>
</protein>